<dbReference type="InterPro" id="IPR013747">
    <property type="entry name" value="ACP_syn_III_C"/>
</dbReference>
<dbReference type="FunFam" id="3.40.47.10:FF:000004">
    <property type="entry name" value="3-oxoacyl-[acyl-carrier-protein] synthase 3"/>
    <property type="match status" value="1"/>
</dbReference>
<evidence type="ECO:0000256" key="7">
    <source>
        <dbReference type="ARBA" id="ARBA00023098"/>
    </source>
</evidence>
<reference evidence="15 16" key="1">
    <citation type="submission" date="2019-03" db="EMBL/GenBank/DDBJ databases">
        <title>Genomic Encyclopedia of Type Strains, Phase IV (KMG-IV): sequencing the most valuable type-strain genomes for metagenomic binning, comparative biology and taxonomic classification.</title>
        <authorList>
            <person name="Goeker M."/>
        </authorList>
    </citation>
    <scope>NUCLEOTIDE SEQUENCE [LARGE SCALE GENOMIC DNA]</scope>
    <source>
        <strain evidence="15 16">DSM 26377</strain>
    </source>
</reference>
<dbReference type="PANTHER" id="PTHR43091">
    <property type="entry name" value="3-OXOACYL-[ACYL-CARRIER-PROTEIN] SYNTHASE"/>
    <property type="match status" value="1"/>
</dbReference>
<organism evidence="15 16">
    <name type="scientific">Panacagrimonas perspica</name>
    <dbReference type="NCBI Taxonomy" id="381431"/>
    <lineage>
        <taxon>Bacteria</taxon>
        <taxon>Pseudomonadati</taxon>
        <taxon>Pseudomonadota</taxon>
        <taxon>Gammaproteobacteria</taxon>
        <taxon>Nevskiales</taxon>
        <taxon>Nevskiaceae</taxon>
        <taxon>Panacagrimonas</taxon>
    </lineage>
</organism>
<comment type="catalytic activity">
    <reaction evidence="11">
        <text>malonyl-[ACP] + acetyl-CoA + H(+) = 3-oxobutanoyl-[ACP] + CO2 + CoA</text>
        <dbReference type="Rhea" id="RHEA:12080"/>
        <dbReference type="Rhea" id="RHEA-COMP:9623"/>
        <dbReference type="Rhea" id="RHEA-COMP:9625"/>
        <dbReference type="ChEBI" id="CHEBI:15378"/>
        <dbReference type="ChEBI" id="CHEBI:16526"/>
        <dbReference type="ChEBI" id="CHEBI:57287"/>
        <dbReference type="ChEBI" id="CHEBI:57288"/>
        <dbReference type="ChEBI" id="CHEBI:78449"/>
        <dbReference type="ChEBI" id="CHEBI:78450"/>
        <dbReference type="EC" id="2.3.1.180"/>
    </reaction>
    <physiologicalReaction direction="left-to-right" evidence="11">
        <dbReference type="Rhea" id="RHEA:12081"/>
    </physiologicalReaction>
</comment>
<dbReference type="PANTHER" id="PTHR43091:SF1">
    <property type="entry name" value="BETA-KETOACYL-[ACYL-CARRIER-PROTEIN] SYNTHASE III, CHLOROPLASTIC"/>
    <property type="match status" value="1"/>
</dbReference>
<dbReference type="GO" id="GO:0005737">
    <property type="term" value="C:cytoplasm"/>
    <property type="evidence" value="ECO:0007669"/>
    <property type="project" value="UniProtKB-SubCell"/>
</dbReference>
<dbReference type="InterPro" id="IPR004655">
    <property type="entry name" value="FabH"/>
</dbReference>
<dbReference type="InterPro" id="IPR016039">
    <property type="entry name" value="Thiolase-like"/>
</dbReference>
<dbReference type="CDD" id="cd00830">
    <property type="entry name" value="KAS_III"/>
    <property type="match status" value="1"/>
</dbReference>
<dbReference type="EMBL" id="SOBT01000009">
    <property type="protein sequence ID" value="TDU28408.1"/>
    <property type="molecule type" value="Genomic_DNA"/>
</dbReference>
<feature type="active site" evidence="12">
    <location>
        <position position="246"/>
    </location>
</feature>
<dbReference type="GO" id="GO:0033818">
    <property type="term" value="F:beta-ketoacyl-acyl-carrier-protein synthase III activity"/>
    <property type="evidence" value="ECO:0007669"/>
    <property type="project" value="UniProtKB-UniRule"/>
</dbReference>
<keyword evidence="4 12" id="KW-0444">Lipid biosynthesis</keyword>
<comment type="subcellular location">
    <subcellularLocation>
        <location evidence="12">Cytoplasm</location>
    </subcellularLocation>
</comment>
<protein>
    <recommendedName>
        <fullName evidence="3 12">Beta-ketoacyl-[acyl-carrier-protein] synthase III</fullName>
        <shortName evidence="12">Beta-ketoacyl-ACP synthase III</shortName>
        <shortName evidence="12">KAS III</shortName>
        <ecNumber evidence="3 12">2.3.1.180</ecNumber>
    </recommendedName>
    <alternativeName>
        <fullName evidence="12">3-oxoacyl-[acyl-carrier-protein] synthase 3</fullName>
    </alternativeName>
    <alternativeName>
        <fullName evidence="12">3-oxoacyl-[acyl-carrier-protein] synthase III</fullName>
    </alternativeName>
</protein>
<proteinExistence type="inferred from homology"/>
<comment type="caution">
    <text evidence="15">The sequence shown here is derived from an EMBL/GenBank/DDBJ whole genome shotgun (WGS) entry which is preliminary data.</text>
</comment>
<feature type="region of interest" description="ACP-binding" evidence="12">
    <location>
        <begin position="247"/>
        <end position="251"/>
    </location>
</feature>
<evidence type="ECO:0000313" key="15">
    <source>
        <dbReference type="EMBL" id="TDU28408.1"/>
    </source>
</evidence>
<evidence type="ECO:0000256" key="12">
    <source>
        <dbReference type="HAMAP-Rule" id="MF_01815"/>
    </source>
</evidence>
<sequence>MSYSRIVGVGSYLPARVVTNQDLESRIETSDEWIFQRTGIRSRRVAAQGEQTSDLALQASLKAMEMAGVTAADIDLIVVATTTPDIVFPSSACILQRKLGVKRGAAFDVQAVCTGFVYALAVADKFVASGQNKCALVVGAEVFSRLLDWNDRRTCVLFGDGAGAVVLKPSETPGILSTHLHAEGDQGDILTVPGTVHGGEQQGHPFVQMDGQAVFRFAVRALDQVCRETLEHNGIKGSDIDWLVPHQANIRIILATAQKLGMPPERVVTTLEHQGNTSAASVPLALDLAVRDGRIQPGHLVMLEAVGGGMTWGSALLRW</sequence>
<dbReference type="EC" id="2.3.1.180" evidence="3 12"/>
<evidence type="ECO:0000256" key="10">
    <source>
        <dbReference type="ARBA" id="ARBA00023315"/>
    </source>
</evidence>
<comment type="pathway">
    <text evidence="1 12">Lipid metabolism; fatty acid biosynthesis.</text>
</comment>
<evidence type="ECO:0000256" key="9">
    <source>
        <dbReference type="ARBA" id="ARBA00023268"/>
    </source>
</evidence>
<feature type="domain" description="Beta-ketoacyl-[acyl-carrier-protein] synthase III N-terminal" evidence="14">
    <location>
        <begin position="107"/>
        <end position="184"/>
    </location>
</feature>
<evidence type="ECO:0000256" key="3">
    <source>
        <dbReference type="ARBA" id="ARBA00012333"/>
    </source>
</evidence>
<dbReference type="GO" id="GO:0004315">
    <property type="term" value="F:3-oxoacyl-[acyl-carrier-protein] synthase activity"/>
    <property type="evidence" value="ECO:0007669"/>
    <property type="project" value="InterPro"/>
</dbReference>
<dbReference type="AlphaFoldDB" id="A0A4S3JZL2"/>
<keyword evidence="12" id="KW-0963">Cytoplasm</keyword>
<evidence type="ECO:0000256" key="11">
    <source>
        <dbReference type="ARBA" id="ARBA00051096"/>
    </source>
</evidence>
<comment type="similarity">
    <text evidence="2 12">Belongs to the thiolase-like superfamily. FabH family.</text>
</comment>
<evidence type="ECO:0000256" key="2">
    <source>
        <dbReference type="ARBA" id="ARBA00008642"/>
    </source>
</evidence>
<evidence type="ECO:0000259" key="14">
    <source>
        <dbReference type="Pfam" id="PF08545"/>
    </source>
</evidence>
<evidence type="ECO:0000256" key="1">
    <source>
        <dbReference type="ARBA" id="ARBA00005194"/>
    </source>
</evidence>
<keyword evidence="6 12" id="KW-0276">Fatty acid metabolism</keyword>
<evidence type="ECO:0000259" key="13">
    <source>
        <dbReference type="Pfam" id="PF08541"/>
    </source>
</evidence>
<keyword evidence="10 12" id="KW-0012">Acyltransferase</keyword>
<name>A0A4S3JZL2_9GAMM</name>
<accession>A0A4S3JZL2</accession>
<feature type="domain" description="Beta-ketoacyl-[acyl-carrier-protein] synthase III C-terminal" evidence="13">
    <location>
        <begin position="230"/>
        <end position="319"/>
    </location>
</feature>
<evidence type="ECO:0000256" key="6">
    <source>
        <dbReference type="ARBA" id="ARBA00022832"/>
    </source>
</evidence>
<keyword evidence="5 12" id="KW-0808">Transferase</keyword>
<dbReference type="UniPathway" id="UPA00094"/>
<dbReference type="OrthoDB" id="9815506at2"/>
<dbReference type="InterPro" id="IPR013751">
    <property type="entry name" value="ACP_syn_III_N"/>
</dbReference>
<dbReference type="Pfam" id="PF08541">
    <property type="entry name" value="ACP_syn_III_C"/>
    <property type="match status" value="1"/>
</dbReference>
<comment type="subunit">
    <text evidence="12">Homodimer.</text>
</comment>
<comment type="function">
    <text evidence="12">Catalyzes the condensation reaction of fatty acid synthesis by the addition to an acyl acceptor of two carbons from malonyl-ACP. Catalyzes the first condensation reaction which initiates fatty acid synthesis and may therefore play a role in governing the total rate of fatty acid production. Possesses both acetoacetyl-ACP synthase and acetyl transacylase activities. Its substrate specificity determines the biosynthesis of branched-chain and/or straight-chain of fatty acids.</text>
</comment>
<evidence type="ECO:0000313" key="16">
    <source>
        <dbReference type="Proteomes" id="UP000295341"/>
    </source>
</evidence>
<evidence type="ECO:0000256" key="4">
    <source>
        <dbReference type="ARBA" id="ARBA00022516"/>
    </source>
</evidence>
<comment type="domain">
    <text evidence="12">The last Arg residue of the ACP-binding site is essential for the weak association between ACP/AcpP and FabH.</text>
</comment>
<evidence type="ECO:0000256" key="5">
    <source>
        <dbReference type="ARBA" id="ARBA00022679"/>
    </source>
</evidence>
<dbReference type="NCBIfam" id="NF006829">
    <property type="entry name" value="PRK09352.1"/>
    <property type="match status" value="1"/>
</dbReference>
<dbReference type="Pfam" id="PF08545">
    <property type="entry name" value="ACP_syn_III"/>
    <property type="match status" value="1"/>
</dbReference>
<dbReference type="SUPFAM" id="SSF53901">
    <property type="entry name" value="Thiolase-like"/>
    <property type="match status" value="1"/>
</dbReference>
<evidence type="ECO:0000256" key="8">
    <source>
        <dbReference type="ARBA" id="ARBA00023160"/>
    </source>
</evidence>
<dbReference type="RefSeq" id="WP_133881959.1">
    <property type="nucleotide sequence ID" value="NZ_MWIN01000031.1"/>
</dbReference>
<dbReference type="GO" id="GO:0006633">
    <property type="term" value="P:fatty acid biosynthetic process"/>
    <property type="evidence" value="ECO:0007669"/>
    <property type="project" value="UniProtKB-UniRule"/>
</dbReference>
<dbReference type="NCBIfam" id="TIGR00747">
    <property type="entry name" value="fabH"/>
    <property type="match status" value="1"/>
</dbReference>
<feature type="active site" evidence="12">
    <location>
        <position position="276"/>
    </location>
</feature>
<keyword evidence="7 12" id="KW-0443">Lipid metabolism</keyword>
<keyword evidence="8 12" id="KW-0275">Fatty acid biosynthesis</keyword>
<keyword evidence="16" id="KW-1185">Reference proteome</keyword>
<keyword evidence="9 12" id="KW-0511">Multifunctional enzyme</keyword>
<dbReference type="Gene3D" id="3.40.47.10">
    <property type="match status" value="1"/>
</dbReference>
<gene>
    <name evidence="12" type="primary">fabH</name>
    <name evidence="15" type="ORF">DFR24_2777</name>
</gene>
<feature type="active site" evidence="12">
    <location>
        <position position="113"/>
    </location>
</feature>
<dbReference type="Proteomes" id="UP000295341">
    <property type="component" value="Unassembled WGS sequence"/>
</dbReference>
<dbReference type="HAMAP" id="MF_01815">
    <property type="entry name" value="FabH"/>
    <property type="match status" value="1"/>
</dbReference>